<name>A0ABT2HKN1_9MICO</name>
<organism evidence="3 4">
    <name type="scientific">Curtobacterium citreum</name>
    <dbReference type="NCBI Taxonomy" id="2036"/>
    <lineage>
        <taxon>Bacteria</taxon>
        <taxon>Bacillati</taxon>
        <taxon>Actinomycetota</taxon>
        <taxon>Actinomycetes</taxon>
        <taxon>Micrococcales</taxon>
        <taxon>Microbacteriaceae</taxon>
        <taxon>Curtobacterium</taxon>
    </lineage>
</organism>
<dbReference type="Gene3D" id="1.10.10.2910">
    <property type="match status" value="1"/>
</dbReference>
<dbReference type="InterPro" id="IPR001387">
    <property type="entry name" value="Cro/C1-type_HTH"/>
</dbReference>
<evidence type="ECO:0000259" key="2">
    <source>
        <dbReference type="PROSITE" id="PS50943"/>
    </source>
</evidence>
<dbReference type="Pfam" id="PF06114">
    <property type="entry name" value="Peptidase_M78"/>
    <property type="match status" value="1"/>
</dbReference>
<evidence type="ECO:0000313" key="4">
    <source>
        <dbReference type="Proteomes" id="UP001652264"/>
    </source>
</evidence>
<dbReference type="InterPro" id="IPR010982">
    <property type="entry name" value="Lambda_DNA-bd_dom_sf"/>
</dbReference>
<comment type="similarity">
    <text evidence="1">Belongs to the short-chain fatty acyl-CoA assimilation regulator (ScfR) family.</text>
</comment>
<dbReference type="SUPFAM" id="SSF47413">
    <property type="entry name" value="lambda repressor-like DNA-binding domains"/>
    <property type="match status" value="1"/>
</dbReference>
<protein>
    <submittedName>
        <fullName evidence="3">Helix-turn-helix domain-containing protein</fullName>
    </submittedName>
</protein>
<accession>A0ABT2HKN1</accession>
<dbReference type="CDD" id="cd00093">
    <property type="entry name" value="HTH_XRE"/>
    <property type="match status" value="1"/>
</dbReference>
<dbReference type="Proteomes" id="UP001652264">
    <property type="component" value="Unassembled WGS sequence"/>
</dbReference>
<dbReference type="GeneID" id="95322465"/>
<feature type="domain" description="HTH cro/C1-type" evidence="2">
    <location>
        <begin position="18"/>
        <end position="64"/>
    </location>
</feature>
<evidence type="ECO:0000256" key="1">
    <source>
        <dbReference type="ARBA" id="ARBA00007227"/>
    </source>
</evidence>
<keyword evidence="4" id="KW-1185">Reference proteome</keyword>
<dbReference type="PANTHER" id="PTHR43236">
    <property type="entry name" value="ANTITOXIN HIGA1"/>
    <property type="match status" value="1"/>
</dbReference>
<evidence type="ECO:0000313" key="3">
    <source>
        <dbReference type="EMBL" id="MCS6523839.1"/>
    </source>
</evidence>
<dbReference type="EMBL" id="JANVAD010000008">
    <property type="protein sequence ID" value="MCS6523839.1"/>
    <property type="molecule type" value="Genomic_DNA"/>
</dbReference>
<dbReference type="Pfam" id="PF01381">
    <property type="entry name" value="HTH_3"/>
    <property type="match status" value="1"/>
</dbReference>
<comment type="caution">
    <text evidence="3">The sequence shown here is derived from an EMBL/GenBank/DDBJ whole genome shotgun (WGS) entry which is preliminary data.</text>
</comment>
<reference evidence="3 4" key="1">
    <citation type="submission" date="2022-08" db="EMBL/GenBank/DDBJ databases">
        <title>Taxonomy of Curtobacterium flaccumfaciens.</title>
        <authorList>
            <person name="Osdaghi E."/>
            <person name="Taghavi S.M."/>
            <person name="Hamidizade M."/>
            <person name="Abachi H."/>
            <person name="Fazliarab A."/>
            <person name="Baeyen S."/>
            <person name="Portier P."/>
            <person name="Van Vaerenbergh J."/>
            <person name="Jacques M.-A."/>
        </authorList>
    </citation>
    <scope>NUCLEOTIDE SEQUENCE [LARGE SCALE GENOMIC DNA]</scope>
    <source>
        <strain evidence="3 4">LMG8786T</strain>
    </source>
</reference>
<dbReference type="InterPro" id="IPR052345">
    <property type="entry name" value="Rad_response_metalloprotease"/>
</dbReference>
<sequence length="364" mass="40195">MTDIGVRLLQRLEEVLPGISQSELARRVDMDPSALSRVVNGKRALASRELIALAQQLRVSTDWILLGEDPFPVQVAARHDYLGNGSYVRDTSESVAETVRGIARAYEQAHSIAPWPNQQPVPTEPEKTRAALEAGYGLNWQRHFADAVEQTFGIDVIKVDLPGSSGLSLKLPNAIVIVVPTEAFWARQNWTIAHELEHIAAGQFTRDGDLSRAEENAANKYAADLLLPVPSIRKIDWKSASEEDLARFLWDAGVSIEALNVRMTYLRTEAPRTSLSTARLARKHISGGSALHDPVAERMREAAARRFPVRLLAAHETNPRTTRTLEWMLGAPFESGVDGTEDDDLMQEAPTLDVLADAFGLKVQ</sequence>
<gene>
    <name evidence="3" type="ORF">NYQ28_14820</name>
</gene>
<dbReference type="RefSeq" id="WP_167509954.1">
    <property type="nucleotide sequence ID" value="NZ_BMNV01000010.1"/>
</dbReference>
<dbReference type="Gene3D" id="1.10.260.40">
    <property type="entry name" value="lambda repressor-like DNA-binding domains"/>
    <property type="match status" value="1"/>
</dbReference>
<dbReference type="PANTHER" id="PTHR43236:SF1">
    <property type="entry name" value="BLL7220 PROTEIN"/>
    <property type="match status" value="1"/>
</dbReference>
<proteinExistence type="inferred from homology"/>
<dbReference type="InterPro" id="IPR010359">
    <property type="entry name" value="IrrE_HExxH"/>
</dbReference>
<dbReference type="SMART" id="SM00530">
    <property type="entry name" value="HTH_XRE"/>
    <property type="match status" value="1"/>
</dbReference>
<dbReference type="PROSITE" id="PS50943">
    <property type="entry name" value="HTH_CROC1"/>
    <property type="match status" value="1"/>
</dbReference>